<dbReference type="Pfam" id="PF08240">
    <property type="entry name" value="ADH_N"/>
    <property type="match status" value="1"/>
</dbReference>
<organism evidence="4 5">
    <name type="scientific">Algoriphagus aquimarinus</name>
    <dbReference type="NCBI Taxonomy" id="237018"/>
    <lineage>
        <taxon>Bacteria</taxon>
        <taxon>Pseudomonadati</taxon>
        <taxon>Bacteroidota</taxon>
        <taxon>Cytophagia</taxon>
        <taxon>Cytophagales</taxon>
        <taxon>Cyclobacteriaceae</taxon>
        <taxon>Algoriphagus</taxon>
    </lineage>
</organism>
<dbReference type="SMART" id="SM00829">
    <property type="entry name" value="PKS_ER"/>
    <property type="match status" value="1"/>
</dbReference>
<dbReference type="STRING" id="237018.SAMN04489723_1118"/>
<dbReference type="RefSeq" id="WP_092898646.1">
    <property type="nucleotide sequence ID" value="NZ_FOKK01000011.1"/>
</dbReference>
<dbReference type="CDD" id="cd05282">
    <property type="entry name" value="ETR_like"/>
    <property type="match status" value="1"/>
</dbReference>
<evidence type="ECO:0000256" key="2">
    <source>
        <dbReference type="ARBA" id="ARBA00023002"/>
    </source>
</evidence>
<protein>
    <submittedName>
        <fullName evidence="4">NADPH:quinone reductase</fullName>
    </submittedName>
</protein>
<feature type="domain" description="Enoyl reductase (ER)" evidence="3">
    <location>
        <begin position="10"/>
        <end position="324"/>
    </location>
</feature>
<dbReference type="SUPFAM" id="SSF50129">
    <property type="entry name" value="GroES-like"/>
    <property type="match status" value="1"/>
</dbReference>
<dbReference type="GO" id="GO:0070402">
    <property type="term" value="F:NADPH binding"/>
    <property type="evidence" value="ECO:0007669"/>
    <property type="project" value="TreeGrafter"/>
</dbReference>
<keyword evidence="1" id="KW-0521">NADP</keyword>
<evidence type="ECO:0000313" key="5">
    <source>
        <dbReference type="Proteomes" id="UP000198790"/>
    </source>
</evidence>
<evidence type="ECO:0000256" key="1">
    <source>
        <dbReference type="ARBA" id="ARBA00022857"/>
    </source>
</evidence>
<evidence type="ECO:0000313" key="4">
    <source>
        <dbReference type="EMBL" id="SFB45413.1"/>
    </source>
</evidence>
<keyword evidence="5" id="KW-1185">Reference proteome</keyword>
<dbReference type="InterPro" id="IPR011032">
    <property type="entry name" value="GroES-like_sf"/>
</dbReference>
<proteinExistence type="predicted"/>
<dbReference type="Proteomes" id="UP000198790">
    <property type="component" value="Unassembled WGS sequence"/>
</dbReference>
<dbReference type="OrthoDB" id="9787435at2"/>
<dbReference type="InterPro" id="IPR020843">
    <property type="entry name" value="ER"/>
</dbReference>
<dbReference type="PANTHER" id="PTHR48106">
    <property type="entry name" value="QUINONE OXIDOREDUCTASE PIG3-RELATED"/>
    <property type="match status" value="1"/>
</dbReference>
<dbReference type="GO" id="GO:0016651">
    <property type="term" value="F:oxidoreductase activity, acting on NAD(P)H"/>
    <property type="evidence" value="ECO:0007669"/>
    <property type="project" value="TreeGrafter"/>
</dbReference>
<dbReference type="SUPFAM" id="SSF51735">
    <property type="entry name" value="NAD(P)-binding Rossmann-fold domains"/>
    <property type="match status" value="1"/>
</dbReference>
<accession>A0A1I1BA60</accession>
<evidence type="ECO:0000259" key="3">
    <source>
        <dbReference type="SMART" id="SM00829"/>
    </source>
</evidence>
<dbReference type="Gene3D" id="3.40.50.720">
    <property type="entry name" value="NAD(P)-binding Rossmann-like Domain"/>
    <property type="match status" value="1"/>
</dbReference>
<dbReference type="Gene3D" id="3.90.180.10">
    <property type="entry name" value="Medium-chain alcohol dehydrogenases, catalytic domain"/>
    <property type="match status" value="1"/>
</dbReference>
<dbReference type="InterPro" id="IPR013149">
    <property type="entry name" value="ADH-like_C"/>
</dbReference>
<dbReference type="AlphaFoldDB" id="A0A1I1BA60"/>
<dbReference type="InterPro" id="IPR036291">
    <property type="entry name" value="NAD(P)-bd_dom_sf"/>
</dbReference>
<name>A0A1I1BA60_9BACT</name>
<dbReference type="InterPro" id="IPR013154">
    <property type="entry name" value="ADH-like_N"/>
</dbReference>
<keyword evidence="2" id="KW-0560">Oxidoreductase</keyword>
<dbReference type="EMBL" id="FOKK01000011">
    <property type="protein sequence ID" value="SFB45413.1"/>
    <property type="molecule type" value="Genomic_DNA"/>
</dbReference>
<gene>
    <name evidence="4" type="ORF">SAMN04489723_1118</name>
</gene>
<reference evidence="4 5" key="1">
    <citation type="submission" date="2016-10" db="EMBL/GenBank/DDBJ databases">
        <authorList>
            <person name="de Groot N.N."/>
        </authorList>
    </citation>
    <scope>NUCLEOTIDE SEQUENCE [LARGE SCALE GENOMIC DNA]</scope>
    <source>
        <strain evidence="4 5">DSM 23399</strain>
    </source>
</reference>
<dbReference type="Pfam" id="PF00107">
    <property type="entry name" value="ADH_zinc_N"/>
    <property type="match status" value="1"/>
</dbReference>
<sequence>MIEVIFEKTGMPEDVLQVKESPAPEPKSHEVQIEVKARNINPSDLMFIQGRYGIQPNLPSSAGFEAAGIVSKADADWLLPVGTKVMFTAQGTSMGTWREYITLPAKQVIPMPEGMSFEVACQAFVNPVTAVAMVNKSELKAGEWLLLTAGASAFGKFAIQVAKSKGIKVACTVRHDEQKTYLANLGADLVVNTEKEDLKKVITDVVGEGVSAVFDAVGGELAAKALTCIKQFGKMYSFGVLSGQAMPLNTGLMIFKEVTIEGFWLSSILQRISKEDRATLYQETQAFLMSDDSTAEVAEKFPLAEVKAAIEAYNKPGRNGKILLVS</sequence>
<dbReference type="PANTHER" id="PTHR48106:SF18">
    <property type="entry name" value="QUINONE OXIDOREDUCTASE PIG3"/>
    <property type="match status" value="1"/>
</dbReference>